<evidence type="ECO:0000313" key="3">
    <source>
        <dbReference type="Proteomes" id="UP000479190"/>
    </source>
</evidence>
<feature type="region of interest" description="Disordered" evidence="1">
    <location>
        <begin position="75"/>
        <end position="98"/>
    </location>
</feature>
<organism evidence="2 3">
    <name type="scientific">Trichogramma brassicae</name>
    <dbReference type="NCBI Taxonomy" id="86971"/>
    <lineage>
        <taxon>Eukaryota</taxon>
        <taxon>Metazoa</taxon>
        <taxon>Ecdysozoa</taxon>
        <taxon>Arthropoda</taxon>
        <taxon>Hexapoda</taxon>
        <taxon>Insecta</taxon>
        <taxon>Pterygota</taxon>
        <taxon>Neoptera</taxon>
        <taxon>Endopterygota</taxon>
        <taxon>Hymenoptera</taxon>
        <taxon>Apocrita</taxon>
        <taxon>Proctotrupomorpha</taxon>
        <taxon>Chalcidoidea</taxon>
        <taxon>Trichogrammatidae</taxon>
        <taxon>Trichogramma</taxon>
    </lineage>
</organism>
<evidence type="ECO:0000256" key="1">
    <source>
        <dbReference type="SAM" id="MobiDB-lite"/>
    </source>
</evidence>
<dbReference type="OrthoDB" id="7616876at2759"/>
<dbReference type="EMBL" id="CADCXV010000358">
    <property type="protein sequence ID" value="CAB0029884.1"/>
    <property type="molecule type" value="Genomic_DNA"/>
</dbReference>
<feature type="compositionally biased region" description="Polar residues" evidence="1">
    <location>
        <begin position="79"/>
        <end position="98"/>
    </location>
</feature>
<proteinExistence type="predicted"/>
<keyword evidence="3" id="KW-1185">Reference proteome</keyword>
<dbReference type="AlphaFoldDB" id="A0A6H5I509"/>
<accession>A0A6H5I509</accession>
<evidence type="ECO:0000313" key="2">
    <source>
        <dbReference type="EMBL" id="CAB0029884.1"/>
    </source>
</evidence>
<dbReference type="Proteomes" id="UP000479190">
    <property type="component" value="Unassembled WGS sequence"/>
</dbReference>
<name>A0A6H5I509_9HYME</name>
<reference evidence="2 3" key="1">
    <citation type="submission" date="2020-02" db="EMBL/GenBank/DDBJ databases">
        <authorList>
            <person name="Ferguson B K."/>
        </authorList>
    </citation>
    <scope>NUCLEOTIDE SEQUENCE [LARGE SCALE GENOMIC DNA]</scope>
</reference>
<feature type="region of interest" description="Disordered" evidence="1">
    <location>
        <begin position="261"/>
        <end position="318"/>
    </location>
</feature>
<evidence type="ECO:0008006" key="4">
    <source>
        <dbReference type="Google" id="ProtNLM"/>
    </source>
</evidence>
<gene>
    <name evidence="2" type="ORF">TBRA_LOCUS1908</name>
</gene>
<protein>
    <recommendedName>
        <fullName evidence="4">Nucleic-acid-binding protein from transposon X-element</fullName>
    </recommendedName>
</protein>
<sequence length="318" mass="35301">MQCTKCQKFWHTKYYCFQSPVCVKCAGSHLTRDCSIKTKVTDVRCANCDGNHPASYKRCPYQKELLKKMYLPRGAKQPRAQTVPETTQPSPHASNVSHNNTANAKAAFARVVSAASQGMRLDDQPSADTQITDAKIRSRLAPILGQTSEAAKETARASAVIILQKATGCGKNTQPASSRGHIKFTVALAQTKRVQQQQTVYKPRLRESRGSFPVFGSRRSHRRPSVRYSRTTLLLASKFAVYLQASPLLGSDQIKSVRVSYSKRARARPAPTTEITLADQPRSLSPTSRGHSRQPAETAPLRGHPPTHSPLNERRRRR</sequence>